<dbReference type="InterPro" id="IPR014464">
    <property type="entry name" value="CvfB_fam"/>
</dbReference>
<keyword evidence="4" id="KW-0238">DNA-binding</keyword>
<dbReference type="PIRSF" id="PIRSF012524">
    <property type="entry name" value="YitL_S1"/>
    <property type="match status" value="1"/>
</dbReference>
<dbReference type="Pfam" id="PF21191">
    <property type="entry name" value="CvfB_1st"/>
    <property type="match status" value="1"/>
</dbReference>
<evidence type="ECO:0000313" key="5">
    <source>
        <dbReference type="Proteomes" id="UP000271031"/>
    </source>
</evidence>
<name>A0A3M8DYE6_9BACL</name>
<feature type="domain" description="S1 motif" evidence="3">
    <location>
        <begin position="176"/>
        <end position="236"/>
    </location>
</feature>
<dbReference type="GO" id="GO:0003677">
    <property type="term" value="F:DNA binding"/>
    <property type="evidence" value="ECO:0007669"/>
    <property type="project" value="UniProtKB-KW"/>
</dbReference>
<dbReference type="PANTHER" id="PTHR37296">
    <property type="entry name" value="CONSERVED VIRULENCE FACTOR B"/>
    <property type="match status" value="1"/>
</dbReference>
<dbReference type="Pfam" id="PF13509">
    <property type="entry name" value="S1_2"/>
    <property type="match status" value="1"/>
</dbReference>
<evidence type="ECO:0000256" key="1">
    <source>
        <dbReference type="PIRNR" id="PIRNR012524"/>
    </source>
</evidence>
<feature type="region of interest" description="Disordered" evidence="2">
    <location>
        <begin position="1"/>
        <end position="24"/>
    </location>
</feature>
<dbReference type="OrthoDB" id="9801597at2"/>
<proteinExistence type="inferred from homology"/>
<dbReference type="InterPro" id="IPR048588">
    <property type="entry name" value="CvfB_S1_2nd"/>
</dbReference>
<dbReference type="PROSITE" id="PS50126">
    <property type="entry name" value="S1"/>
    <property type="match status" value="1"/>
</dbReference>
<dbReference type="AlphaFoldDB" id="A0A3M8DYE6"/>
<dbReference type="InterPro" id="IPR036388">
    <property type="entry name" value="WH-like_DNA-bd_sf"/>
</dbReference>
<dbReference type="InterPro" id="IPR003029">
    <property type="entry name" value="S1_domain"/>
</dbReference>
<evidence type="ECO:0000256" key="2">
    <source>
        <dbReference type="SAM" id="MobiDB-lite"/>
    </source>
</evidence>
<keyword evidence="5" id="KW-1185">Reference proteome</keyword>
<comment type="similarity">
    <text evidence="1">Belongs to the CvfB family.</text>
</comment>
<dbReference type="Pfam" id="PF17783">
    <property type="entry name" value="WHD_CvfB"/>
    <property type="match status" value="1"/>
</dbReference>
<dbReference type="SMART" id="SM00316">
    <property type="entry name" value="S1"/>
    <property type="match status" value="2"/>
</dbReference>
<organism evidence="4 5">
    <name type="scientific">Brevibacillus fluminis</name>
    <dbReference type="NCBI Taxonomy" id="511487"/>
    <lineage>
        <taxon>Bacteria</taxon>
        <taxon>Bacillati</taxon>
        <taxon>Bacillota</taxon>
        <taxon>Bacilli</taxon>
        <taxon>Bacillales</taxon>
        <taxon>Paenibacillaceae</taxon>
        <taxon>Brevibacillus</taxon>
    </lineage>
</organism>
<dbReference type="InterPro" id="IPR048587">
    <property type="entry name" value="CvfB_S1_3rd"/>
</dbReference>
<dbReference type="PANTHER" id="PTHR37296:SF1">
    <property type="entry name" value="CONSERVED VIRULENCE FACTOR B"/>
    <property type="match status" value="1"/>
</dbReference>
<dbReference type="Pfam" id="PF21543">
    <property type="entry name" value="CvfB_2nd"/>
    <property type="match status" value="1"/>
</dbReference>
<gene>
    <name evidence="4" type="ORF">EDM56_01255</name>
</gene>
<dbReference type="Gene3D" id="1.10.10.10">
    <property type="entry name" value="Winged helix-like DNA-binding domain superfamily/Winged helix DNA-binding domain"/>
    <property type="match status" value="1"/>
</dbReference>
<dbReference type="InterPro" id="IPR012340">
    <property type="entry name" value="NA-bd_OB-fold"/>
</dbReference>
<reference evidence="4 5" key="1">
    <citation type="submission" date="2018-10" db="EMBL/GenBank/DDBJ databases">
        <title>Phylogenomics of Brevibacillus.</title>
        <authorList>
            <person name="Dunlap C."/>
        </authorList>
    </citation>
    <scope>NUCLEOTIDE SEQUENCE [LARGE SCALE GENOMIC DNA]</scope>
    <source>
        <strain evidence="4 5">JCM 15716</strain>
    </source>
</reference>
<sequence>MNRPNRTAKPARIVSKEQGNAKNSKLPVGTTVTLSVAKMTEYGYFLTDGETNILLHNNEATRTLSQGEQVEVFLYTDHDGRVAATMEEPIVQVGEFGWLEVVEIITRMGVFLNNGIKRDVLLFVDDLPMLRNEWPRLGDMILVSLKRDKEGRLLAQPVSEEVIAPNAKPGTPDMLNKVLDGTVYKIIGAGAFLLTEGEHVLFIHRDEMTEPLRLGQTVQARISYVREDGKMNGSMKARKEQLYSEDADKLMRYLENRGGSMPYTDDSAPEVIRDVFGMSKSAFKRALGKLLKERRITSAEGWTRIAASNEADKS</sequence>
<evidence type="ECO:0000313" key="4">
    <source>
        <dbReference type="EMBL" id="RNB92549.1"/>
    </source>
</evidence>
<dbReference type="Gene3D" id="2.40.50.140">
    <property type="entry name" value="Nucleic acid-binding proteins"/>
    <property type="match status" value="2"/>
</dbReference>
<accession>A0A3M8DYE6</accession>
<evidence type="ECO:0000259" key="3">
    <source>
        <dbReference type="PROSITE" id="PS50126"/>
    </source>
</evidence>
<comment type="caution">
    <text evidence="4">The sequence shown here is derived from an EMBL/GenBank/DDBJ whole genome shotgun (WGS) entry which is preliminary data.</text>
</comment>
<dbReference type="Proteomes" id="UP000271031">
    <property type="component" value="Unassembled WGS sequence"/>
</dbReference>
<dbReference type="InterPro" id="IPR040764">
    <property type="entry name" value="CvfB_WH"/>
</dbReference>
<dbReference type="InterPro" id="IPR039566">
    <property type="entry name" value="CvfB_S1_st"/>
</dbReference>
<dbReference type="EMBL" id="RHHQ01000003">
    <property type="protein sequence ID" value="RNB92549.1"/>
    <property type="molecule type" value="Genomic_DNA"/>
</dbReference>
<protein>
    <submittedName>
        <fullName evidence="4">DNA-binding protein</fullName>
    </submittedName>
</protein>